<feature type="signal peptide" evidence="1">
    <location>
        <begin position="1"/>
        <end position="25"/>
    </location>
</feature>
<organism evidence="3 4">
    <name type="scientific">Alosa alosa</name>
    <name type="common">allis shad</name>
    <dbReference type="NCBI Taxonomy" id="278164"/>
    <lineage>
        <taxon>Eukaryota</taxon>
        <taxon>Metazoa</taxon>
        <taxon>Chordata</taxon>
        <taxon>Craniata</taxon>
        <taxon>Vertebrata</taxon>
        <taxon>Euteleostomi</taxon>
        <taxon>Actinopterygii</taxon>
        <taxon>Neopterygii</taxon>
        <taxon>Teleostei</taxon>
        <taxon>Clupei</taxon>
        <taxon>Clupeiformes</taxon>
        <taxon>Clupeoidei</taxon>
        <taxon>Clupeidae</taxon>
        <taxon>Alosa</taxon>
    </lineage>
</organism>
<dbReference type="PANTHER" id="PTHR23267">
    <property type="entry name" value="IMMUNOGLOBULIN LIGHT CHAIN"/>
    <property type="match status" value="1"/>
</dbReference>
<dbReference type="InterPro" id="IPR013783">
    <property type="entry name" value="Ig-like_fold"/>
</dbReference>
<evidence type="ECO:0000313" key="4">
    <source>
        <dbReference type="Proteomes" id="UP000823561"/>
    </source>
</evidence>
<feature type="chain" id="PRO_5043753320" description="Ig-like domain-containing protein" evidence="1">
    <location>
        <begin position="26"/>
        <end position="130"/>
    </location>
</feature>
<keyword evidence="1" id="KW-0732">Signal</keyword>
<dbReference type="PROSITE" id="PS50835">
    <property type="entry name" value="IG_LIKE"/>
    <property type="match status" value="1"/>
</dbReference>
<keyword evidence="4" id="KW-1185">Reference proteome</keyword>
<name>A0AAV6HIK9_9TELE</name>
<comment type="caution">
    <text evidence="3">The sequence shown here is derived from an EMBL/GenBank/DDBJ whole genome shotgun (WGS) entry which is preliminary data.</text>
</comment>
<dbReference type="InterPro" id="IPR050150">
    <property type="entry name" value="IgV_Light_Chain"/>
</dbReference>
<dbReference type="Gene3D" id="2.60.40.10">
    <property type="entry name" value="Immunoglobulins"/>
    <property type="match status" value="1"/>
</dbReference>
<dbReference type="SUPFAM" id="SSF48726">
    <property type="entry name" value="Immunoglobulin"/>
    <property type="match status" value="1"/>
</dbReference>
<dbReference type="InterPro" id="IPR003599">
    <property type="entry name" value="Ig_sub"/>
</dbReference>
<feature type="non-terminal residue" evidence="3">
    <location>
        <position position="130"/>
    </location>
</feature>
<dbReference type="InterPro" id="IPR007110">
    <property type="entry name" value="Ig-like_dom"/>
</dbReference>
<dbReference type="SMART" id="SM00406">
    <property type="entry name" value="IGv"/>
    <property type="match status" value="1"/>
</dbReference>
<protein>
    <recommendedName>
        <fullName evidence="2">Ig-like domain-containing protein</fullName>
    </recommendedName>
</protein>
<dbReference type="SMART" id="SM00409">
    <property type="entry name" value="IG"/>
    <property type="match status" value="1"/>
</dbReference>
<accession>A0AAV6HIK9</accession>
<dbReference type="FunFam" id="2.60.40.10:FF:001230">
    <property type="entry name" value="Immunoglobulin kappa variable 8-16"/>
    <property type="match status" value="1"/>
</dbReference>
<sequence>MSEGETMTLANVVIIALACCIKASAGQVTVTQSPNLSILPGKTVSINCNFDKAVYHDCGPSGVSYDCLAWYLQKPGETPKLLIRWVSHRASGTSDRFSGAGSKTGFTLTISNVQPEDAGDYYCQSYHSGG</sequence>
<evidence type="ECO:0000313" key="3">
    <source>
        <dbReference type="EMBL" id="KAG5285307.1"/>
    </source>
</evidence>
<evidence type="ECO:0000256" key="1">
    <source>
        <dbReference type="SAM" id="SignalP"/>
    </source>
</evidence>
<dbReference type="Proteomes" id="UP000823561">
    <property type="component" value="Chromosome 1"/>
</dbReference>
<dbReference type="InterPro" id="IPR036179">
    <property type="entry name" value="Ig-like_dom_sf"/>
</dbReference>
<dbReference type="AlphaFoldDB" id="A0AAV6HIK9"/>
<dbReference type="InterPro" id="IPR013106">
    <property type="entry name" value="Ig_V-set"/>
</dbReference>
<feature type="domain" description="Ig-like" evidence="2">
    <location>
        <begin position="26"/>
        <end position="130"/>
    </location>
</feature>
<reference evidence="3 4" key="1">
    <citation type="submission" date="2020-10" db="EMBL/GenBank/DDBJ databases">
        <title>Chromosome-scale genome assembly of the Allis shad, Alosa alosa.</title>
        <authorList>
            <person name="Margot Z."/>
            <person name="Christophe K."/>
            <person name="Cabau C."/>
            <person name="Louis A."/>
            <person name="Berthelot C."/>
            <person name="Parey E."/>
            <person name="Roest Crollius H."/>
            <person name="Montfort J."/>
            <person name="Robinson-Rechavi M."/>
            <person name="Bucao C."/>
            <person name="Bouchez O."/>
            <person name="Gislard M."/>
            <person name="Lluch J."/>
            <person name="Milhes M."/>
            <person name="Lampietro C."/>
            <person name="Lopez Roques C."/>
            <person name="Donnadieu C."/>
            <person name="Braasch I."/>
            <person name="Desvignes T."/>
            <person name="Postlethwait J."/>
            <person name="Bobe J."/>
            <person name="Guiguen Y."/>
        </authorList>
    </citation>
    <scope>NUCLEOTIDE SEQUENCE [LARGE SCALE GENOMIC DNA]</scope>
    <source>
        <strain evidence="3">M-15738</strain>
        <tissue evidence="3">Blood</tissue>
    </source>
</reference>
<proteinExistence type="predicted"/>
<evidence type="ECO:0000259" key="2">
    <source>
        <dbReference type="PROSITE" id="PS50835"/>
    </source>
</evidence>
<gene>
    <name evidence="3" type="ORF">AALO_G00001930</name>
</gene>
<dbReference type="EMBL" id="JADWDJ010000001">
    <property type="protein sequence ID" value="KAG5285307.1"/>
    <property type="molecule type" value="Genomic_DNA"/>
</dbReference>
<dbReference type="Pfam" id="PF07686">
    <property type="entry name" value="V-set"/>
    <property type="match status" value="1"/>
</dbReference>